<dbReference type="Proteomes" id="UP000270094">
    <property type="component" value="Unassembled WGS sequence"/>
</dbReference>
<reference evidence="2 3" key="1">
    <citation type="submission" date="2018-11" db="EMBL/GenBank/DDBJ databases">
        <authorList>
            <consortium name="Pathogen Informatics"/>
        </authorList>
    </citation>
    <scope>NUCLEOTIDE SEQUENCE [LARGE SCALE GENOMIC DNA]</scope>
</reference>
<evidence type="ECO:0000313" key="3">
    <source>
        <dbReference type="Proteomes" id="UP000270094"/>
    </source>
</evidence>
<evidence type="ECO:0000313" key="2">
    <source>
        <dbReference type="EMBL" id="VDM76114.1"/>
    </source>
</evidence>
<dbReference type="InterPro" id="IPR029058">
    <property type="entry name" value="AB_hydrolase_fold"/>
</dbReference>
<dbReference type="InterPro" id="IPR002921">
    <property type="entry name" value="Fungal_lipase-type"/>
</dbReference>
<dbReference type="EMBL" id="UYYB01096367">
    <property type="protein sequence ID" value="VDM76114.1"/>
    <property type="molecule type" value="Genomic_DNA"/>
</dbReference>
<sequence>MITLVLLFGIAYGQHSYEDNFARTKMFPLSAAAYSEEPEKCVKVVDPQADMCRWGPDTGQVATYFCDAFDKIWNSTRTQVGMGGSLATLAASYLVESGIASGDRIRLVTFGQPKTGDYNFAELIDKKIKYSYRVVNNHDPVVHIPGFRYAHQRTEVRTNCLCIVCRHIYNTIQVCYAKGMLSTRFAVGREKRWGECTAFYFWRIEDHRHYFGKQVADFGHSGCVGKI</sequence>
<dbReference type="CDD" id="cd00519">
    <property type="entry name" value="Lipase_3"/>
    <property type="match status" value="1"/>
</dbReference>
<proteinExistence type="predicted"/>
<evidence type="ECO:0000259" key="1">
    <source>
        <dbReference type="Pfam" id="PF01764"/>
    </source>
</evidence>
<dbReference type="OrthoDB" id="5866690at2759"/>
<gene>
    <name evidence="2" type="ORF">SVUK_LOCUS11112</name>
</gene>
<dbReference type="Gene3D" id="3.40.50.1820">
    <property type="entry name" value="alpha/beta hydrolase"/>
    <property type="match status" value="1"/>
</dbReference>
<feature type="domain" description="Fungal lipase-type" evidence="1">
    <location>
        <begin position="82"/>
        <end position="147"/>
    </location>
</feature>
<dbReference type="PANTHER" id="PTHR45908">
    <property type="entry name" value="PROTEIN CBG11750-RELATED"/>
    <property type="match status" value="1"/>
</dbReference>
<name>A0A3P7JDF9_STRVU</name>
<accession>A0A3P7JDF9</accession>
<organism evidence="2 3">
    <name type="scientific">Strongylus vulgaris</name>
    <name type="common">Blood worm</name>
    <dbReference type="NCBI Taxonomy" id="40348"/>
    <lineage>
        <taxon>Eukaryota</taxon>
        <taxon>Metazoa</taxon>
        <taxon>Ecdysozoa</taxon>
        <taxon>Nematoda</taxon>
        <taxon>Chromadorea</taxon>
        <taxon>Rhabditida</taxon>
        <taxon>Rhabditina</taxon>
        <taxon>Rhabditomorpha</taxon>
        <taxon>Strongyloidea</taxon>
        <taxon>Strongylidae</taxon>
        <taxon>Strongylus</taxon>
    </lineage>
</organism>
<dbReference type="Pfam" id="PF01764">
    <property type="entry name" value="Lipase_3"/>
    <property type="match status" value="1"/>
</dbReference>
<protein>
    <recommendedName>
        <fullName evidence="1">Fungal lipase-type domain-containing protein</fullName>
    </recommendedName>
</protein>
<dbReference type="GO" id="GO:0006629">
    <property type="term" value="P:lipid metabolic process"/>
    <property type="evidence" value="ECO:0007669"/>
    <property type="project" value="InterPro"/>
</dbReference>
<dbReference type="AlphaFoldDB" id="A0A3P7JDF9"/>
<keyword evidence="3" id="KW-1185">Reference proteome</keyword>
<dbReference type="PANTHER" id="PTHR45908:SF11">
    <property type="entry name" value="FUNGAL LIPASE-LIKE DOMAIN-CONTAINING PROTEIN"/>
    <property type="match status" value="1"/>
</dbReference>
<dbReference type="SUPFAM" id="SSF53474">
    <property type="entry name" value="alpha/beta-Hydrolases"/>
    <property type="match status" value="1"/>
</dbReference>